<dbReference type="PROSITE" id="PS51736">
    <property type="entry name" value="RECOMBINASES_3"/>
    <property type="match status" value="1"/>
</dbReference>
<keyword evidence="3" id="KW-0233">DNA recombination</keyword>
<dbReference type="Proteomes" id="UP000295418">
    <property type="component" value="Unassembled WGS sequence"/>
</dbReference>
<dbReference type="Pfam" id="PF07508">
    <property type="entry name" value="Recombinase"/>
    <property type="match status" value="1"/>
</dbReference>
<proteinExistence type="predicted"/>
<dbReference type="InterPro" id="IPR006118">
    <property type="entry name" value="Recombinase_CS"/>
</dbReference>
<dbReference type="Gene3D" id="3.40.50.1390">
    <property type="entry name" value="Resolvase, N-terminal catalytic domain"/>
    <property type="match status" value="1"/>
</dbReference>
<evidence type="ECO:0000313" key="10">
    <source>
        <dbReference type="Proteomes" id="UP000295418"/>
    </source>
</evidence>
<dbReference type="AlphaFoldDB" id="A0A4R4E8M3"/>
<dbReference type="PANTHER" id="PTHR30461">
    <property type="entry name" value="DNA-INVERTASE FROM LAMBDOID PROPHAGE"/>
    <property type="match status" value="1"/>
</dbReference>
<evidence type="ECO:0000313" key="9">
    <source>
        <dbReference type="EMBL" id="TCZ76146.1"/>
    </source>
</evidence>
<dbReference type="InterPro" id="IPR038109">
    <property type="entry name" value="DNA_bind_recomb_sf"/>
</dbReference>
<evidence type="ECO:0000259" key="8">
    <source>
        <dbReference type="PROSITE" id="PS51737"/>
    </source>
</evidence>
<feature type="domain" description="Resolvase/invertase-type recombinase catalytic" evidence="7">
    <location>
        <begin position="2"/>
        <end position="149"/>
    </location>
</feature>
<protein>
    <submittedName>
        <fullName evidence="9">Recombinase family protein</fullName>
    </submittedName>
</protein>
<evidence type="ECO:0000256" key="6">
    <source>
        <dbReference type="SAM" id="Coils"/>
    </source>
</evidence>
<dbReference type="SUPFAM" id="SSF53041">
    <property type="entry name" value="Resolvase-like"/>
    <property type="match status" value="1"/>
</dbReference>
<sequence length="489" mass="56540">MRVAAYIRVSTDEQADKGNSLGEQEERLISYCRAMGWERPILYIDDGYSAKDLNRPEMIRLLDDIDQNKYDMVLTTKIDRLSRKLLDLLNLIKQFEQHNCGYASASEQLDTATPVGKMVLQILGAFAEFERERISERVRDNMISIAKHSKQKLITRPCYGYDAGDGIMEINEDEAEVVKQMVSWVFEGHGLREISKRLNQQGIRTKGNKNSRDFSWEESKVRRLLANETICGMMIYNKRKSSGDKIVIRDKNEWVIQYDHHPAIISRNEFNELQTILHTRKLANRHVGDDTYLLSGLVRCKHCGEKLSGNTQKMKRGSKEYEYNRYICQTYVKKGGCFYHAIYRDDIERLIVDRITEVAQSAPGDMNLKVSNPRNIQKEQNDLQNALKKIDHKMQKQIEAYEDDAISKEDLRRASTRIEGERSKIMKQLADLEKNQDKLIQAKVHQKAKDLIGDILSDDRLKVKEAIRLLVSNIEVSNGEIVDITWFGG</sequence>
<dbReference type="Gene3D" id="3.90.1750.20">
    <property type="entry name" value="Putative Large Serine Recombinase, Chain B, Domain 2"/>
    <property type="match status" value="1"/>
</dbReference>
<dbReference type="OrthoDB" id="9811097at2"/>
<dbReference type="PANTHER" id="PTHR30461:SF23">
    <property type="entry name" value="DNA RECOMBINASE-RELATED"/>
    <property type="match status" value="1"/>
</dbReference>
<dbReference type="InterPro" id="IPR011109">
    <property type="entry name" value="DNA_bind_recombinase_dom"/>
</dbReference>
<keyword evidence="2" id="KW-0238">DNA-binding</keyword>
<feature type="active site" description="O-(5'-phospho-DNA)-serine intermediate" evidence="4 5">
    <location>
        <position position="10"/>
    </location>
</feature>
<comment type="caution">
    <text evidence="9">The sequence shown here is derived from an EMBL/GenBank/DDBJ whole genome shotgun (WGS) entry which is preliminary data.</text>
</comment>
<feature type="coiled-coil region" evidence="6">
    <location>
        <begin position="376"/>
        <end position="442"/>
    </location>
</feature>
<reference evidence="9 10" key="1">
    <citation type="submission" date="2019-03" db="EMBL/GenBank/DDBJ databases">
        <authorList>
            <person name="Kim M.K.M."/>
        </authorList>
    </citation>
    <scope>NUCLEOTIDE SEQUENCE [LARGE SCALE GENOMIC DNA]</scope>
    <source>
        <strain evidence="9 10">18JY21-1</strain>
    </source>
</reference>
<keyword evidence="6" id="KW-0175">Coiled coil</keyword>
<accession>A0A4R4E8M3</accession>
<dbReference type="InterPro" id="IPR025827">
    <property type="entry name" value="Zn_ribbon_recom_dom"/>
</dbReference>
<gene>
    <name evidence="9" type="ORF">E0485_15000</name>
</gene>
<dbReference type="SMART" id="SM00857">
    <property type="entry name" value="Resolvase"/>
    <property type="match status" value="1"/>
</dbReference>
<dbReference type="GO" id="GO:0000150">
    <property type="term" value="F:DNA strand exchange activity"/>
    <property type="evidence" value="ECO:0007669"/>
    <property type="project" value="InterPro"/>
</dbReference>
<name>A0A4R4E8M3_9BACL</name>
<dbReference type="InterPro" id="IPR050639">
    <property type="entry name" value="SSR_resolvase"/>
</dbReference>
<dbReference type="GO" id="GO:0003677">
    <property type="term" value="F:DNA binding"/>
    <property type="evidence" value="ECO:0007669"/>
    <property type="project" value="UniProtKB-KW"/>
</dbReference>
<dbReference type="CDD" id="cd03768">
    <property type="entry name" value="SR_ResInv"/>
    <property type="match status" value="1"/>
</dbReference>
<dbReference type="InterPro" id="IPR036162">
    <property type="entry name" value="Resolvase-like_N_sf"/>
</dbReference>
<keyword evidence="10" id="KW-1185">Reference proteome</keyword>
<dbReference type="PROSITE" id="PS51737">
    <property type="entry name" value="RECOMBINASE_DNA_BIND"/>
    <property type="match status" value="1"/>
</dbReference>
<feature type="domain" description="Recombinase" evidence="8">
    <location>
        <begin position="158"/>
        <end position="283"/>
    </location>
</feature>
<dbReference type="InterPro" id="IPR006119">
    <property type="entry name" value="Resolv_N"/>
</dbReference>
<organism evidence="9 10">
    <name type="scientific">Paenibacillus albiflavus</name>
    <dbReference type="NCBI Taxonomy" id="2545760"/>
    <lineage>
        <taxon>Bacteria</taxon>
        <taxon>Bacillati</taxon>
        <taxon>Bacillota</taxon>
        <taxon>Bacilli</taxon>
        <taxon>Bacillales</taxon>
        <taxon>Paenibacillaceae</taxon>
        <taxon>Paenibacillus</taxon>
    </lineage>
</organism>
<evidence type="ECO:0000259" key="7">
    <source>
        <dbReference type="PROSITE" id="PS51736"/>
    </source>
</evidence>
<dbReference type="GO" id="GO:0015074">
    <property type="term" value="P:DNA integration"/>
    <property type="evidence" value="ECO:0007669"/>
    <property type="project" value="UniProtKB-KW"/>
</dbReference>
<dbReference type="RefSeq" id="WP_132418872.1">
    <property type="nucleotide sequence ID" value="NZ_SKFG01000014.1"/>
</dbReference>
<evidence type="ECO:0000256" key="1">
    <source>
        <dbReference type="ARBA" id="ARBA00022908"/>
    </source>
</evidence>
<evidence type="ECO:0000256" key="4">
    <source>
        <dbReference type="PIRSR" id="PIRSR606118-50"/>
    </source>
</evidence>
<dbReference type="EMBL" id="SKFG01000014">
    <property type="protein sequence ID" value="TCZ76146.1"/>
    <property type="molecule type" value="Genomic_DNA"/>
</dbReference>
<evidence type="ECO:0000256" key="5">
    <source>
        <dbReference type="PROSITE-ProRule" id="PRU10137"/>
    </source>
</evidence>
<keyword evidence="1" id="KW-0229">DNA integration</keyword>
<dbReference type="Pfam" id="PF13408">
    <property type="entry name" value="Zn_ribbon_recom"/>
    <property type="match status" value="1"/>
</dbReference>
<evidence type="ECO:0000256" key="2">
    <source>
        <dbReference type="ARBA" id="ARBA00023125"/>
    </source>
</evidence>
<dbReference type="PROSITE" id="PS00397">
    <property type="entry name" value="RECOMBINASES_1"/>
    <property type="match status" value="1"/>
</dbReference>
<dbReference type="Pfam" id="PF00239">
    <property type="entry name" value="Resolvase"/>
    <property type="match status" value="1"/>
</dbReference>
<evidence type="ECO:0000256" key="3">
    <source>
        <dbReference type="ARBA" id="ARBA00023172"/>
    </source>
</evidence>